<gene>
    <name evidence="3" type="primary">NAIF1_0</name>
    <name evidence="3" type="ORF">N1851_009595</name>
</gene>
<feature type="domain" description="Myb/SANT-like DNA-binding" evidence="2">
    <location>
        <begin position="7"/>
        <end position="83"/>
    </location>
</feature>
<proteinExistence type="predicted"/>
<feature type="region of interest" description="Disordered" evidence="1">
    <location>
        <begin position="115"/>
        <end position="184"/>
    </location>
</feature>
<dbReference type="PANTHER" id="PTHR23098">
    <property type="entry name" value="AGAP001331-PA-RELATED"/>
    <property type="match status" value="1"/>
</dbReference>
<dbReference type="EMBL" id="JAOPHQ010001726">
    <property type="protein sequence ID" value="KAK0149673.1"/>
    <property type="molecule type" value="Genomic_DNA"/>
</dbReference>
<sequence length="229" mass="23916">MDPPSKKKMRFSNCEIEVLLNEVDHRKSILFGSLSTGVTNKNKQISWQSVAAAVNEVSSTQRSFGEIKKKWSDIKVDSKKRIAEYRQSVLITGGGSGKPPPSPLDERVAGIMGETLLSGIVPEDEGDTDAGERSRMDSAPDASSPPCTSGLSDPGSSAPSAPASASSAPASASSARSTPSGAIRGVPSARVLTDAVLQSQKEIIEAIGKLTAEEFCASVLCCAKLHMPG</sequence>
<dbReference type="Pfam" id="PF13873">
    <property type="entry name" value="Myb_DNA-bind_5"/>
    <property type="match status" value="1"/>
</dbReference>
<evidence type="ECO:0000313" key="3">
    <source>
        <dbReference type="EMBL" id="KAK0149673.1"/>
    </source>
</evidence>
<dbReference type="PANTHER" id="PTHR23098:SF16">
    <property type="entry name" value="REGULATORY PROTEIN ZESTE"/>
    <property type="match status" value="1"/>
</dbReference>
<dbReference type="GO" id="GO:0005634">
    <property type="term" value="C:nucleus"/>
    <property type="evidence" value="ECO:0007669"/>
    <property type="project" value="TreeGrafter"/>
</dbReference>
<comment type="caution">
    <text evidence="3">The sequence shown here is derived from an EMBL/GenBank/DDBJ whole genome shotgun (WGS) entry which is preliminary data.</text>
</comment>
<protein>
    <submittedName>
        <fullName evidence="3">Nuclear apoptosis-inducing factor 1</fullName>
    </submittedName>
</protein>
<name>A0AA47P6U8_MERPO</name>
<reference evidence="3" key="1">
    <citation type="journal article" date="2023" name="Front. Mar. Sci.">
        <title>A new Merluccius polli reference genome to investigate the effects of global change in West African waters.</title>
        <authorList>
            <person name="Mateo J.L."/>
            <person name="Blanco-Fernandez C."/>
            <person name="Garcia-Vazquez E."/>
            <person name="Machado-Schiaffino G."/>
        </authorList>
    </citation>
    <scope>NUCLEOTIDE SEQUENCE</scope>
    <source>
        <strain evidence="3">C29</strain>
        <tissue evidence="3">Fin</tissue>
    </source>
</reference>
<dbReference type="Proteomes" id="UP001174136">
    <property type="component" value="Unassembled WGS sequence"/>
</dbReference>
<keyword evidence="4" id="KW-1185">Reference proteome</keyword>
<evidence type="ECO:0000256" key="1">
    <source>
        <dbReference type="SAM" id="MobiDB-lite"/>
    </source>
</evidence>
<feature type="compositionally biased region" description="Low complexity" evidence="1">
    <location>
        <begin position="149"/>
        <end position="182"/>
    </location>
</feature>
<dbReference type="AlphaFoldDB" id="A0AA47P6U8"/>
<dbReference type="InterPro" id="IPR028002">
    <property type="entry name" value="Myb_DNA-bind_5"/>
</dbReference>
<accession>A0AA47P6U8</accession>
<evidence type="ECO:0000259" key="2">
    <source>
        <dbReference type="Pfam" id="PF13873"/>
    </source>
</evidence>
<organism evidence="3 4">
    <name type="scientific">Merluccius polli</name>
    <name type="common">Benguela hake</name>
    <name type="synonym">Merluccius cadenati</name>
    <dbReference type="NCBI Taxonomy" id="89951"/>
    <lineage>
        <taxon>Eukaryota</taxon>
        <taxon>Metazoa</taxon>
        <taxon>Chordata</taxon>
        <taxon>Craniata</taxon>
        <taxon>Vertebrata</taxon>
        <taxon>Euteleostomi</taxon>
        <taxon>Actinopterygii</taxon>
        <taxon>Neopterygii</taxon>
        <taxon>Teleostei</taxon>
        <taxon>Neoteleostei</taxon>
        <taxon>Acanthomorphata</taxon>
        <taxon>Zeiogadaria</taxon>
        <taxon>Gadariae</taxon>
        <taxon>Gadiformes</taxon>
        <taxon>Gadoidei</taxon>
        <taxon>Merlucciidae</taxon>
        <taxon>Merluccius</taxon>
    </lineage>
</organism>
<evidence type="ECO:0000313" key="4">
    <source>
        <dbReference type="Proteomes" id="UP001174136"/>
    </source>
</evidence>